<reference evidence="1 2" key="1">
    <citation type="submission" date="2015-09" db="EMBL/GenBank/DDBJ databases">
        <title>Genome sequencing project for genomic taxonomy and phylogenomics of Bacillus-like bacteria.</title>
        <authorList>
            <person name="Liu B."/>
            <person name="Wang J."/>
            <person name="Zhu Y."/>
            <person name="Liu G."/>
            <person name="Chen Q."/>
            <person name="Chen Z."/>
            <person name="Lan J."/>
            <person name="Che J."/>
            <person name="Ge C."/>
            <person name="Shi H."/>
            <person name="Pan Z."/>
            <person name="Liu X."/>
        </authorList>
    </citation>
    <scope>NUCLEOTIDE SEQUENCE [LARGE SCALE GENOMIC DNA]</scope>
    <source>
        <strain evidence="1 2">LMG 18435</strain>
    </source>
</reference>
<evidence type="ECO:0008006" key="3">
    <source>
        <dbReference type="Google" id="ProtNLM"/>
    </source>
</evidence>
<dbReference type="InterPro" id="IPR018540">
    <property type="entry name" value="Spo0E-like"/>
</dbReference>
<dbReference type="GO" id="GO:0043937">
    <property type="term" value="P:regulation of sporulation"/>
    <property type="evidence" value="ECO:0007669"/>
    <property type="project" value="InterPro"/>
</dbReference>
<keyword evidence="2" id="KW-1185">Reference proteome</keyword>
<dbReference type="InterPro" id="IPR053028">
    <property type="entry name" value="Spo0E-like_phosphatase"/>
</dbReference>
<comment type="caution">
    <text evidence="1">The sequence shown here is derived from an EMBL/GenBank/DDBJ whole genome shotgun (WGS) entry which is preliminary data.</text>
</comment>
<dbReference type="Pfam" id="PF09388">
    <property type="entry name" value="SpoOE-like"/>
    <property type="match status" value="1"/>
</dbReference>
<accession>A0A0Q3WZ95</accession>
<dbReference type="OrthoDB" id="2973153at2"/>
<gene>
    <name evidence="1" type="ORF">AN964_15860</name>
</gene>
<dbReference type="RefSeq" id="WP_055740621.1">
    <property type="nucleotide sequence ID" value="NZ_JAAIWL010000010.1"/>
</dbReference>
<dbReference type="Proteomes" id="UP000051888">
    <property type="component" value="Unassembled WGS sequence"/>
</dbReference>
<organism evidence="1 2">
    <name type="scientific">Heyndrickxia shackletonii</name>
    <dbReference type="NCBI Taxonomy" id="157838"/>
    <lineage>
        <taxon>Bacteria</taxon>
        <taxon>Bacillati</taxon>
        <taxon>Bacillota</taxon>
        <taxon>Bacilli</taxon>
        <taxon>Bacillales</taxon>
        <taxon>Bacillaceae</taxon>
        <taxon>Heyndrickxia</taxon>
    </lineage>
</organism>
<dbReference type="EMBL" id="LJJC01000004">
    <property type="protein sequence ID" value="KQL54837.1"/>
    <property type="molecule type" value="Genomic_DNA"/>
</dbReference>
<dbReference type="PANTHER" id="PTHR41263:SF1">
    <property type="entry name" value="ASPARTYL-PHOSPHATE PHOSPHATASE YISI"/>
    <property type="match status" value="1"/>
</dbReference>
<dbReference type="AlphaFoldDB" id="A0A0Q3WZ95"/>
<dbReference type="SUPFAM" id="SSF140500">
    <property type="entry name" value="BAS1536-like"/>
    <property type="match status" value="1"/>
</dbReference>
<dbReference type="Gene3D" id="4.10.280.10">
    <property type="entry name" value="Helix-loop-helix DNA-binding domain"/>
    <property type="match status" value="1"/>
</dbReference>
<evidence type="ECO:0000313" key="2">
    <source>
        <dbReference type="Proteomes" id="UP000051888"/>
    </source>
</evidence>
<proteinExistence type="predicted"/>
<sequence length="91" mass="10644">MVYSDTVSEDSFLNQIQKKREEMIDLGKCYGLTDKKTVACSQQLDELLNEYHYLFQEGNDQDQASIVKEMSFILYCQTGKSISRDQLKRVY</sequence>
<dbReference type="InterPro" id="IPR036638">
    <property type="entry name" value="HLH_DNA-bd_sf"/>
</dbReference>
<dbReference type="PANTHER" id="PTHR41263">
    <property type="entry name" value="ASPARTYL-PHOSPHATE PHOSPHATASE YISI"/>
    <property type="match status" value="1"/>
</dbReference>
<evidence type="ECO:0000313" key="1">
    <source>
        <dbReference type="EMBL" id="KQL54837.1"/>
    </source>
</evidence>
<dbReference type="InterPro" id="IPR037208">
    <property type="entry name" value="Spo0E-like_sf"/>
</dbReference>
<dbReference type="GO" id="GO:0046983">
    <property type="term" value="F:protein dimerization activity"/>
    <property type="evidence" value="ECO:0007669"/>
    <property type="project" value="InterPro"/>
</dbReference>
<dbReference type="PATRIC" id="fig|157838.3.peg.3503"/>
<protein>
    <recommendedName>
        <fullName evidence="3">Spo0E like sporulation regulatory protein</fullName>
    </recommendedName>
</protein>
<name>A0A0Q3WZ95_9BACI</name>